<organism evidence="2 3">
    <name type="scientific">Natronomicrosphaera hydrolytica</name>
    <dbReference type="NCBI Taxonomy" id="3242702"/>
    <lineage>
        <taxon>Bacteria</taxon>
        <taxon>Pseudomonadati</taxon>
        <taxon>Planctomycetota</taxon>
        <taxon>Phycisphaerae</taxon>
        <taxon>Phycisphaerales</taxon>
        <taxon>Phycisphaeraceae</taxon>
        <taxon>Natronomicrosphaera</taxon>
    </lineage>
</organism>
<evidence type="ECO:0008006" key="4">
    <source>
        <dbReference type="Google" id="ProtNLM"/>
    </source>
</evidence>
<comment type="caution">
    <text evidence="2">The sequence shown here is derived from an EMBL/GenBank/DDBJ whole genome shotgun (WGS) entry which is preliminary data.</text>
</comment>
<proteinExistence type="predicted"/>
<reference evidence="2 3" key="1">
    <citation type="submission" date="2024-08" db="EMBL/GenBank/DDBJ databases">
        <title>Whole-genome sequencing of halo(alkali)philic microorganisms from hypersaline lakes.</title>
        <authorList>
            <person name="Sorokin D.Y."/>
            <person name="Merkel A.Y."/>
            <person name="Messina E."/>
            <person name="Yakimov M."/>
        </authorList>
    </citation>
    <scope>NUCLEOTIDE SEQUENCE [LARGE SCALE GENOMIC DNA]</scope>
    <source>
        <strain evidence="2 3">AB-hyl4</strain>
    </source>
</reference>
<dbReference type="Proteomes" id="UP001575105">
    <property type="component" value="Unassembled WGS sequence"/>
</dbReference>
<name>A0ABV4U425_9BACT</name>
<dbReference type="RefSeq" id="WP_425344513.1">
    <property type="nucleotide sequence ID" value="NZ_JBGUBD010000003.1"/>
</dbReference>
<evidence type="ECO:0000256" key="1">
    <source>
        <dbReference type="SAM" id="Phobius"/>
    </source>
</evidence>
<sequence>MQDVNVPLILTIGVISSILLIVIVVGIQAWFHFEAMQERERKVYEVHDRELVELNTRQRNRMETYRWVDDEQQRAAVPIDQGIEMYLQRHGQ</sequence>
<dbReference type="EMBL" id="JBGUBD010000003">
    <property type="protein sequence ID" value="MFA9477584.1"/>
    <property type="molecule type" value="Genomic_DNA"/>
</dbReference>
<gene>
    <name evidence="2" type="ORF">ACERK3_04670</name>
</gene>
<keyword evidence="1" id="KW-0472">Membrane</keyword>
<keyword evidence="1" id="KW-1133">Transmembrane helix</keyword>
<evidence type="ECO:0000313" key="3">
    <source>
        <dbReference type="Proteomes" id="UP001575105"/>
    </source>
</evidence>
<evidence type="ECO:0000313" key="2">
    <source>
        <dbReference type="EMBL" id="MFA9477584.1"/>
    </source>
</evidence>
<feature type="transmembrane region" description="Helical" evidence="1">
    <location>
        <begin position="6"/>
        <end position="31"/>
    </location>
</feature>
<keyword evidence="1" id="KW-0812">Transmembrane</keyword>
<protein>
    <recommendedName>
        <fullName evidence="4">Cell division protein FtsL</fullName>
    </recommendedName>
</protein>
<keyword evidence="3" id="KW-1185">Reference proteome</keyword>
<accession>A0ABV4U425</accession>